<dbReference type="EMBL" id="CM018036">
    <property type="protein sequence ID" value="KAA8540516.1"/>
    <property type="molecule type" value="Genomic_DNA"/>
</dbReference>
<accession>A0A5J5BDA6</accession>
<keyword evidence="2" id="KW-1185">Reference proteome</keyword>
<reference evidence="1 2" key="1">
    <citation type="submission" date="2019-09" db="EMBL/GenBank/DDBJ databases">
        <title>A chromosome-level genome assembly of the Chinese tupelo Nyssa sinensis.</title>
        <authorList>
            <person name="Yang X."/>
            <person name="Kang M."/>
            <person name="Yang Y."/>
            <person name="Xiong H."/>
            <person name="Wang M."/>
            <person name="Zhang Z."/>
            <person name="Wang Z."/>
            <person name="Wu H."/>
            <person name="Ma T."/>
            <person name="Liu J."/>
            <person name="Xi Z."/>
        </authorList>
    </citation>
    <scope>NUCLEOTIDE SEQUENCE [LARGE SCALE GENOMIC DNA]</scope>
    <source>
        <strain evidence="1">J267</strain>
        <tissue evidence="1">Leaf</tissue>
    </source>
</reference>
<proteinExistence type="predicted"/>
<sequence>MDISSFCSDTLAFERTARSVVAETALATQKPLVCLLMAKIGSLPNDIDVFPDAIGADKRFPFSDLKRVTKLGAEIKDAGEAEDDDDDD</sequence>
<dbReference type="Proteomes" id="UP000325577">
    <property type="component" value="Linkage Group LG13"/>
</dbReference>
<gene>
    <name evidence="1" type="ORF">F0562_024565</name>
</gene>
<protein>
    <submittedName>
        <fullName evidence="1">Uncharacterized protein</fullName>
    </submittedName>
</protein>
<name>A0A5J5BDA6_9ASTE</name>
<evidence type="ECO:0000313" key="2">
    <source>
        <dbReference type="Proteomes" id="UP000325577"/>
    </source>
</evidence>
<evidence type="ECO:0000313" key="1">
    <source>
        <dbReference type="EMBL" id="KAA8540516.1"/>
    </source>
</evidence>
<dbReference type="AlphaFoldDB" id="A0A5J5BDA6"/>
<dbReference type="OrthoDB" id="1938818at2759"/>
<organism evidence="1 2">
    <name type="scientific">Nyssa sinensis</name>
    <dbReference type="NCBI Taxonomy" id="561372"/>
    <lineage>
        <taxon>Eukaryota</taxon>
        <taxon>Viridiplantae</taxon>
        <taxon>Streptophyta</taxon>
        <taxon>Embryophyta</taxon>
        <taxon>Tracheophyta</taxon>
        <taxon>Spermatophyta</taxon>
        <taxon>Magnoliopsida</taxon>
        <taxon>eudicotyledons</taxon>
        <taxon>Gunneridae</taxon>
        <taxon>Pentapetalae</taxon>
        <taxon>asterids</taxon>
        <taxon>Cornales</taxon>
        <taxon>Nyssaceae</taxon>
        <taxon>Nyssa</taxon>
    </lineage>
</organism>